<protein>
    <submittedName>
        <fullName evidence="2">Uncharacterized protein</fullName>
    </submittedName>
</protein>
<evidence type="ECO:0000256" key="1">
    <source>
        <dbReference type="SAM" id="MobiDB-lite"/>
    </source>
</evidence>
<dbReference type="EMBL" id="GGEC01082332">
    <property type="protein sequence ID" value="MBX62816.1"/>
    <property type="molecule type" value="Transcribed_RNA"/>
</dbReference>
<proteinExistence type="predicted"/>
<sequence>MRLGRRLRVSLFLERRAPREAGFTEQRQPSALGSGRTASLVPPGTA</sequence>
<accession>A0A2P2Q757</accession>
<name>A0A2P2Q757_RHIMU</name>
<dbReference type="AlphaFoldDB" id="A0A2P2Q757"/>
<evidence type="ECO:0000313" key="2">
    <source>
        <dbReference type="EMBL" id="MBX62816.1"/>
    </source>
</evidence>
<feature type="region of interest" description="Disordered" evidence="1">
    <location>
        <begin position="18"/>
        <end position="46"/>
    </location>
</feature>
<dbReference type="AntiFam" id="ANF00038">
    <property type="entry name" value="Overlaps SRP RNA, same strand"/>
</dbReference>
<organism evidence="2">
    <name type="scientific">Rhizophora mucronata</name>
    <name type="common">Asiatic mangrove</name>
    <dbReference type="NCBI Taxonomy" id="61149"/>
    <lineage>
        <taxon>Eukaryota</taxon>
        <taxon>Viridiplantae</taxon>
        <taxon>Streptophyta</taxon>
        <taxon>Embryophyta</taxon>
        <taxon>Tracheophyta</taxon>
        <taxon>Spermatophyta</taxon>
        <taxon>Magnoliopsida</taxon>
        <taxon>eudicotyledons</taxon>
        <taxon>Gunneridae</taxon>
        <taxon>Pentapetalae</taxon>
        <taxon>rosids</taxon>
        <taxon>fabids</taxon>
        <taxon>Malpighiales</taxon>
        <taxon>Rhizophoraceae</taxon>
        <taxon>Rhizophora</taxon>
    </lineage>
</organism>
<reference evidence="2" key="1">
    <citation type="submission" date="2018-02" db="EMBL/GenBank/DDBJ databases">
        <title>Rhizophora mucronata_Transcriptome.</title>
        <authorList>
            <person name="Meera S.P."/>
            <person name="Sreeshan A."/>
            <person name="Augustine A."/>
        </authorList>
    </citation>
    <scope>NUCLEOTIDE SEQUENCE</scope>
    <source>
        <tissue evidence="2">Leaf</tissue>
    </source>
</reference>